<reference evidence="3" key="1">
    <citation type="journal article" date="2023" name="Comput. Struct. Biotechnol. J.">
        <title>Discovery of a novel marine Bacteroidetes with a rich repertoire of carbohydrate-active enzymes.</title>
        <authorList>
            <person name="Chen B."/>
            <person name="Liu G."/>
            <person name="Chen Q."/>
            <person name="Wang H."/>
            <person name="Liu L."/>
            <person name="Tang K."/>
        </authorList>
    </citation>
    <scope>NUCLEOTIDE SEQUENCE</scope>
    <source>
        <strain evidence="3">TK19036</strain>
    </source>
</reference>
<protein>
    <submittedName>
        <fullName evidence="3">SRPBCC domain-containing protein</fullName>
    </submittedName>
</protein>
<accession>A0AA49JJT5</accession>
<dbReference type="AlphaFoldDB" id="A0AA49JJT5"/>
<evidence type="ECO:0000313" key="3">
    <source>
        <dbReference type="EMBL" id="WKN39941.1"/>
    </source>
</evidence>
<name>A0AA49JJT5_9BACT</name>
<gene>
    <name evidence="3" type="ORF">K4G66_14705</name>
</gene>
<proteinExistence type="inferred from homology"/>
<dbReference type="InterPro" id="IPR023393">
    <property type="entry name" value="START-like_dom_sf"/>
</dbReference>
<dbReference type="InterPro" id="IPR013538">
    <property type="entry name" value="ASHA1/2-like_C"/>
</dbReference>
<evidence type="ECO:0000256" key="1">
    <source>
        <dbReference type="ARBA" id="ARBA00006817"/>
    </source>
</evidence>
<feature type="domain" description="Activator of Hsp90 ATPase homologue 1/2-like C-terminal" evidence="2">
    <location>
        <begin position="13"/>
        <end position="159"/>
    </location>
</feature>
<reference evidence="3" key="2">
    <citation type="journal article" date="2024" name="Antonie Van Leeuwenhoek">
        <title>Roseihalotalea indica gen. nov., sp. nov., a halophilic Bacteroidetes from mesopelagic Southwest Indian Ocean with higher carbohydrate metabolic potential.</title>
        <authorList>
            <person name="Chen B."/>
            <person name="Zhang M."/>
            <person name="Lin D."/>
            <person name="Ye J."/>
            <person name="Tang K."/>
        </authorList>
    </citation>
    <scope>NUCLEOTIDE SEQUENCE</scope>
    <source>
        <strain evidence="3">TK19036</strain>
    </source>
</reference>
<dbReference type="Gene3D" id="3.30.530.20">
    <property type="match status" value="1"/>
</dbReference>
<organism evidence="3">
    <name type="scientific">Roseihalotalea indica</name>
    <dbReference type="NCBI Taxonomy" id="2867963"/>
    <lineage>
        <taxon>Bacteria</taxon>
        <taxon>Pseudomonadati</taxon>
        <taxon>Bacteroidota</taxon>
        <taxon>Cytophagia</taxon>
        <taxon>Cytophagales</taxon>
        <taxon>Catalimonadaceae</taxon>
        <taxon>Roseihalotalea</taxon>
    </lineage>
</organism>
<dbReference type="SUPFAM" id="SSF55961">
    <property type="entry name" value="Bet v1-like"/>
    <property type="match status" value="1"/>
</dbReference>
<sequence length="181" mass="20401">MTRTIKLKTVLPYPPEKVWIALTDSEILGSWFMENDIEPKLDHYFTFRMAPQKGWDGITHCQIMALELQKHIAYTYRGEATGEKALACAGIHSDKADNVTKGLFTKLDTVLRFTLEPTCGGTLLSLAHSGYKGWKLVIISFIMQMGWKKQLKKKLPKVLASDMVLPNMKKSSPSESLVRGL</sequence>
<dbReference type="CDD" id="cd07814">
    <property type="entry name" value="SRPBCC_CalC_Aha1-like"/>
    <property type="match status" value="1"/>
</dbReference>
<evidence type="ECO:0000259" key="2">
    <source>
        <dbReference type="Pfam" id="PF08327"/>
    </source>
</evidence>
<dbReference type="Pfam" id="PF08327">
    <property type="entry name" value="AHSA1"/>
    <property type="match status" value="1"/>
</dbReference>
<comment type="similarity">
    <text evidence="1">Belongs to the AHA1 family.</text>
</comment>
<dbReference type="EMBL" id="CP120682">
    <property type="protein sequence ID" value="WKN39941.1"/>
    <property type="molecule type" value="Genomic_DNA"/>
</dbReference>